<organism evidence="1 2">
    <name type="scientific">Tessaracoccus flavescens</name>
    <dbReference type="NCBI Taxonomy" id="399497"/>
    <lineage>
        <taxon>Bacteria</taxon>
        <taxon>Bacillati</taxon>
        <taxon>Actinomycetota</taxon>
        <taxon>Actinomycetes</taxon>
        <taxon>Propionibacteriales</taxon>
        <taxon>Propionibacteriaceae</taxon>
        <taxon>Tessaracoccus</taxon>
    </lineage>
</organism>
<name>A0A1Q2CWB8_9ACTN</name>
<evidence type="ECO:0000313" key="1">
    <source>
        <dbReference type="EMBL" id="AQP50406.1"/>
    </source>
</evidence>
<dbReference type="KEGG" id="tfa:BW733_05745"/>
<protein>
    <submittedName>
        <fullName evidence="1">Uncharacterized protein</fullName>
    </submittedName>
</protein>
<dbReference type="EMBL" id="CP019607">
    <property type="protein sequence ID" value="AQP50406.1"/>
    <property type="molecule type" value="Genomic_DNA"/>
</dbReference>
<sequence>MISGEIEGWARERNMRFYALWPSMRGLFRGGEMFDGGDRELTNGWSGTLGGLPVFGFQGAAGRDPDGALHVVAVQLPGITFPPLTMMEATFLSDDPGVPIDTDFDLRWKVVAPSHKFARDLIGTALQEVLFDIQPDFSQIWLERDAVLLSARGEVSAMSLDRYLHLLRRLVDKMPTRVLNALRGSPSAPAPGLSMVPGAAPMSTRAVPGYYPVRPLPPRPLPMRAPVPLPSTPRLSEPRLAPRNEWALWSSRRGWLYYPNGREIAERFNHGPLPGGRHVDAFAGKFGELPVFGWRTVTGAGTEANIRQVICVRKPGMKLEPVRVTLDNPTLTQLVGSGDIEVGDPDFDERWRVTSESPESARAALTPAVWKLMAEPFVPKFAQLWFERDVAAVITESPIGPGRVDDYLSFLHKLVTLMGR</sequence>
<keyword evidence="2" id="KW-1185">Reference proteome</keyword>
<accession>A0A1Q2CWB8</accession>
<dbReference type="STRING" id="399497.BW733_05745"/>
<proteinExistence type="predicted"/>
<dbReference type="AlphaFoldDB" id="A0A1Q2CWB8"/>
<evidence type="ECO:0000313" key="2">
    <source>
        <dbReference type="Proteomes" id="UP000188235"/>
    </source>
</evidence>
<dbReference type="Proteomes" id="UP000188235">
    <property type="component" value="Chromosome"/>
</dbReference>
<gene>
    <name evidence="1" type="ORF">BW733_05745</name>
</gene>
<reference evidence="1 2" key="1">
    <citation type="journal article" date="2008" name="Int. J. Syst. Evol. Microbiol.">
        <title>Tessaracoccus flavescens sp. nov., isolated from marine sediment.</title>
        <authorList>
            <person name="Lee D.W."/>
            <person name="Lee S.D."/>
        </authorList>
    </citation>
    <scope>NUCLEOTIDE SEQUENCE [LARGE SCALE GENOMIC DNA]</scope>
    <source>
        <strain evidence="1 2">SST-39T</strain>
    </source>
</reference>
<dbReference type="RefSeq" id="WP_077348714.1">
    <property type="nucleotide sequence ID" value="NZ_CP019607.1"/>
</dbReference>
<dbReference type="OrthoDB" id="3717121at2"/>